<dbReference type="GO" id="GO:0000120">
    <property type="term" value="C:RNA polymerase I transcription regulator complex"/>
    <property type="evidence" value="ECO:0007669"/>
    <property type="project" value="InterPro"/>
</dbReference>
<dbReference type="PANTHER" id="PTHR32122:SF1">
    <property type="entry name" value="TATA BOX-BINDING PROTEIN-ASSOCIATED FACTOR RNA POLYMERASE I SUBUNIT A"/>
    <property type="match status" value="1"/>
</dbReference>
<gene>
    <name evidence="1" type="ORF">EG68_05875</name>
</gene>
<dbReference type="PANTHER" id="PTHR32122">
    <property type="entry name" value="TATA BOX-BINDING PROTEIN ASSOCIATED FACTOR RNA POLYMERASE I SUBUNIT A"/>
    <property type="match status" value="1"/>
</dbReference>
<dbReference type="OrthoDB" id="6272197at2759"/>
<dbReference type="Pfam" id="PF14929">
    <property type="entry name" value="TAF1_subA"/>
    <property type="match status" value="1"/>
</dbReference>
<evidence type="ECO:0000313" key="1">
    <source>
        <dbReference type="EMBL" id="KAF7257851.1"/>
    </source>
</evidence>
<accession>A0A8S9YY08</accession>
<dbReference type="AlphaFoldDB" id="A0A8S9YY08"/>
<organism evidence="1 2">
    <name type="scientific">Paragonimus skrjabini miyazakii</name>
    <dbReference type="NCBI Taxonomy" id="59628"/>
    <lineage>
        <taxon>Eukaryota</taxon>
        <taxon>Metazoa</taxon>
        <taxon>Spiralia</taxon>
        <taxon>Lophotrochozoa</taxon>
        <taxon>Platyhelminthes</taxon>
        <taxon>Trematoda</taxon>
        <taxon>Digenea</taxon>
        <taxon>Plagiorchiida</taxon>
        <taxon>Troglotremata</taxon>
        <taxon>Troglotrematidae</taxon>
        <taxon>Paragonimus</taxon>
    </lineage>
</organism>
<comment type="caution">
    <text evidence="1">The sequence shown here is derived from an EMBL/GenBank/DDBJ whole genome shotgun (WGS) entry which is preliminary data.</text>
</comment>
<proteinExistence type="predicted"/>
<name>A0A8S9YY08_9TREM</name>
<evidence type="ECO:0008006" key="3">
    <source>
        <dbReference type="Google" id="ProtNLM"/>
    </source>
</evidence>
<dbReference type="InterPro" id="IPR052669">
    <property type="entry name" value="SL1/TIF-IB_Component"/>
</dbReference>
<keyword evidence="2" id="KW-1185">Reference proteome</keyword>
<dbReference type="GO" id="GO:0006360">
    <property type="term" value="P:transcription by RNA polymerase I"/>
    <property type="evidence" value="ECO:0007669"/>
    <property type="project" value="InterPro"/>
</dbReference>
<dbReference type="InterPro" id="IPR039495">
    <property type="entry name" value="TAF1A"/>
</dbReference>
<dbReference type="Proteomes" id="UP000822476">
    <property type="component" value="Unassembled WGS sequence"/>
</dbReference>
<dbReference type="EMBL" id="JTDE01002112">
    <property type="protein sequence ID" value="KAF7257851.1"/>
    <property type="molecule type" value="Genomic_DNA"/>
</dbReference>
<reference evidence="1" key="1">
    <citation type="submission" date="2019-07" db="EMBL/GenBank/DDBJ databases">
        <title>Annotation for the trematode Paragonimus miyazaki's.</title>
        <authorList>
            <person name="Choi Y.-J."/>
        </authorList>
    </citation>
    <scope>NUCLEOTIDE SEQUENCE</scope>
    <source>
        <strain evidence="1">Japan</strain>
    </source>
</reference>
<sequence length="510" mass="58931">MEHANSNFGKRKLYFLRLRRICQVLQCAKTEGLSQKWLGHHSFSVLAAAEDFRVISPSVKRRIFCLMWHLLSKHRFIEAARLLAHTIHVHPFPPSWIWRIAFHLFRCLDTPENFRNFNHALDQFRLADENNRVLERIMHHMVRGELLDAHSCRSLKLTHRDRYTSSGSMLTREPEYDHVQRLQHLYEGLSFYCLWLKQLHSHALDLCHLSLSCSAHKGDDPDEQATTDELAERAFYRLQEVEALVSGGYVCDVFVRPLVEILEYFSEPRRARTLLLSYARHLPENPNTIRYLCEWYKRRLTEPEAVCDSSISESTIVSTDTTPANPVAMESSTPKALSTSKNSKRLLRYRIKLSKHVLPEPAPTASGPLSAAEEKRLLRANHPHVSTIISCLKHGFSLDALDISFLLLDHPSWAIYNEPWKLLRKSIETFGKQRPEVVEAISVRKRIWLQIHFELKHLPPSAQKIKKLFSNSTSTVVPNEHDLFGPLLTVQPLHVHKTEVDESSAMETST</sequence>
<evidence type="ECO:0000313" key="2">
    <source>
        <dbReference type="Proteomes" id="UP000822476"/>
    </source>
</evidence>
<protein>
    <recommendedName>
        <fullName evidence="3">TATA box-binding protein-associated factor RNA polymerase I subunit A</fullName>
    </recommendedName>
</protein>